<protein>
    <recommendedName>
        <fullName evidence="7">Septum formation-related domain-containing protein</fullName>
    </recommendedName>
</protein>
<dbReference type="Proteomes" id="UP000503441">
    <property type="component" value="Chromosome"/>
</dbReference>
<evidence type="ECO:0000256" key="1">
    <source>
        <dbReference type="ARBA" id="ARBA00004370"/>
    </source>
</evidence>
<name>A0ABX6JTK9_9MICO</name>
<evidence type="ECO:0000256" key="2">
    <source>
        <dbReference type="ARBA" id="ARBA00022692"/>
    </source>
</evidence>
<dbReference type="Pfam" id="PF04505">
    <property type="entry name" value="CD225"/>
    <property type="match status" value="1"/>
</dbReference>
<dbReference type="PANTHER" id="PTHR14948">
    <property type="entry name" value="NG5"/>
    <property type="match status" value="1"/>
</dbReference>
<feature type="transmembrane region" description="Helical" evidence="6">
    <location>
        <begin position="53"/>
        <end position="72"/>
    </location>
</feature>
<feature type="compositionally biased region" description="Low complexity" evidence="5">
    <location>
        <begin position="31"/>
        <end position="43"/>
    </location>
</feature>
<comment type="subcellular location">
    <subcellularLocation>
        <location evidence="1">Membrane</location>
    </subcellularLocation>
</comment>
<keyword evidence="3 6" id="KW-1133">Transmembrane helix</keyword>
<feature type="compositionally biased region" description="Polar residues" evidence="5">
    <location>
        <begin position="1"/>
        <end position="22"/>
    </location>
</feature>
<keyword evidence="2 6" id="KW-0812">Transmembrane</keyword>
<evidence type="ECO:0000256" key="3">
    <source>
        <dbReference type="ARBA" id="ARBA00022989"/>
    </source>
</evidence>
<evidence type="ECO:0000256" key="6">
    <source>
        <dbReference type="SAM" id="Phobius"/>
    </source>
</evidence>
<evidence type="ECO:0000313" key="9">
    <source>
        <dbReference type="Proteomes" id="UP000503441"/>
    </source>
</evidence>
<feature type="transmembrane region" description="Helical" evidence="6">
    <location>
        <begin position="101"/>
        <end position="126"/>
    </location>
</feature>
<reference evidence="8 9" key="1">
    <citation type="submission" date="2020-03" db="EMBL/GenBank/DDBJ databases">
        <title>Leucobacter sp. nov., isolated from beetles.</title>
        <authorList>
            <person name="Hyun D.-W."/>
            <person name="Bae J.-W."/>
        </authorList>
    </citation>
    <scope>NUCLEOTIDE SEQUENCE [LARGE SCALE GENOMIC DNA]</scope>
    <source>
        <strain evidence="8 9">HDW9A</strain>
    </source>
</reference>
<evidence type="ECO:0000313" key="8">
    <source>
        <dbReference type="EMBL" id="QIM17623.1"/>
    </source>
</evidence>
<feature type="region of interest" description="Disordered" evidence="5">
    <location>
        <begin position="1"/>
        <end position="43"/>
    </location>
</feature>
<dbReference type="InterPro" id="IPR026004">
    <property type="entry name" value="Septum_form"/>
</dbReference>
<proteinExistence type="predicted"/>
<evidence type="ECO:0000256" key="5">
    <source>
        <dbReference type="SAM" id="MobiDB-lite"/>
    </source>
</evidence>
<dbReference type="InterPro" id="IPR051423">
    <property type="entry name" value="CD225/Dispanin"/>
</dbReference>
<accession>A0ABX6JTK9</accession>
<evidence type="ECO:0000259" key="7">
    <source>
        <dbReference type="Pfam" id="PF13845"/>
    </source>
</evidence>
<dbReference type="EMBL" id="CP049933">
    <property type="protein sequence ID" value="QIM17623.1"/>
    <property type="molecule type" value="Genomic_DNA"/>
</dbReference>
<dbReference type="InterPro" id="IPR007593">
    <property type="entry name" value="CD225/Dispanin_fam"/>
</dbReference>
<dbReference type="PANTHER" id="PTHR14948:SF25">
    <property type="entry name" value="DUF4190 DOMAIN-CONTAINING PROTEIN"/>
    <property type="match status" value="1"/>
</dbReference>
<evidence type="ECO:0000256" key="4">
    <source>
        <dbReference type="ARBA" id="ARBA00023136"/>
    </source>
</evidence>
<organism evidence="8 9">
    <name type="scientific">Leucobacter coleopterorum</name>
    <dbReference type="NCBI Taxonomy" id="2714933"/>
    <lineage>
        <taxon>Bacteria</taxon>
        <taxon>Bacillati</taxon>
        <taxon>Actinomycetota</taxon>
        <taxon>Actinomycetes</taxon>
        <taxon>Micrococcales</taxon>
        <taxon>Microbacteriaceae</taxon>
        <taxon>Leucobacter</taxon>
    </lineage>
</organism>
<gene>
    <name evidence="8" type="ORF">G7066_00880</name>
</gene>
<keyword evidence="9" id="KW-1185">Reference proteome</keyword>
<sequence>MENGINTPGEQPQTPAEEQSTDPAPEPAAVPAPSSAPVAEPQASAPATPCPSLVFPIIATVLCWPIGLFAILKTVAARKAADSFDTAAATKNAGTAKTLSIVATCFGALGWVLSVMVLIISVNLAASTYDFGDSDEEAPVYSDSLADGPTKEITFKLTVAQGTAVHEFSGTLGGTEFENSNHADSEFEKSFTKTVLVDRNSTDFSVDVFTDTSGVKVSCEIEVDGKLDAKNSSEDSTYCYLGMGVESDEAETKTDTEKDSALSKALTPPTYTIGDCINTITTENLGTSSEKVDCAEPHDGQVTHVETLPRGDYPGDEAVSAQANTVCIGDSFTTFVGIPFTDTQLSVAFLYPNRLSWLTGSHDITCLVNEGEGKTTGSLQGAAR</sequence>
<feature type="domain" description="Septum formation-related" evidence="7">
    <location>
        <begin position="254"/>
        <end position="366"/>
    </location>
</feature>
<dbReference type="Pfam" id="PF13845">
    <property type="entry name" value="Septum_form"/>
    <property type="match status" value="1"/>
</dbReference>
<keyword evidence="4 6" id="KW-0472">Membrane</keyword>
<dbReference type="RefSeq" id="WP_166328340.1">
    <property type="nucleotide sequence ID" value="NZ_CP049933.1"/>
</dbReference>